<dbReference type="Pfam" id="PF00075">
    <property type="entry name" value="RNase_H"/>
    <property type="match status" value="1"/>
</dbReference>
<evidence type="ECO:0000256" key="2">
    <source>
        <dbReference type="ARBA" id="ARBA00022723"/>
    </source>
</evidence>
<dbReference type="Pfam" id="PF13359">
    <property type="entry name" value="DDE_Tnp_4"/>
    <property type="match status" value="1"/>
</dbReference>
<dbReference type="PANTHER" id="PTHR46791:SF5">
    <property type="entry name" value="CLR5 DOMAIN-CONTAINING PROTEIN-RELATED"/>
    <property type="match status" value="1"/>
</dbReference>
<dbReference type="GO" id="GO:0004523">
    <property type="term" value="F:RNA-DNA hybrid ribonuclease activity"/>
    <property type="evidence" value="ECO:0007669"/>
    <property type="project" value="InterPro"/>
</dbReference>
<keyword evidence="2" id="KW-0479">Metal-binding</keyword>
<sequence>MQVVGGQEGGNEGHAAIALRAEREVPISAMRVNEAKDSLRLRKSYSTTFPSREQWKQEGNMFPPGSLVCYTDGSRTRNEYSGAGIYLENSGAQQSYSLGSYATVFQAEVFAILMVAQREDVKNCTEERIFICSDRQAALRAISSPRTRSMLVQECGDALESLARQKEVGLVWVPGHTGIPGNERADQLARLGSGEPPQGPEPILGISRGSINGALSRWAYRRLEISWRMNTGCRQAHNFLDGPDRSKTAWLLSLGRKALNQMVGILTGHCRLRRHLHLMGIEESPLCPECGEGEDTPIHLLGHCIAFGRLRYKVFGAAEMQGGRDERPTVDQNTDVHKSVRQARGRQQKECRWGFVTHGCIDGYSRMITYAKCTTSITAETVLNIFITGVKEYGIPSRIRSDHGYENIFVALLLNSIRGVNRGSHIVGRSVHNQRIERLWRDLYAQVLSVYYELFYDFERRGYLNVQNEMHIFVLQYMFLDIINNSLSIFVKAWNNHRIRTAERNTPRQLWLSGMLNNMYSNQGPNSRNFSNGKDGRSPIGKCIQGIQNVEIAEILNNRQGNRRANLNRRQDPFEILNERMFIKVFRLSKQLVRDLLQILDPYIQGPSRDSALDKQAKVGISFRFYDKYGLPGVIGAIDCTHVAIFPPSQNDEVYPEHIYVNRKNYHSLNVQLVCDDQLRITNINARFPGSTHDAYIWSHSNVSEAVSNFNRQNPSYYLIGDSGYPLRPWLQTPIRDPPPGTPEYAYNTSFKRARSTVERCNGLLKMRFRCLLKHRVLHYAPSMCSKIINSCAVLHNMCLAANIPIPEEEGNENVDFGIIQEDLEPANPNRARQNPDLVRGRNIQQQVIQNYFM</sequence>
<name>A0AAV8VJ81_9CUCU</name>
<dbReference type="InterPro" id="IPR058913">
    <property type="entry name" value="Integrase_dom_put"/>
</dbReference>
<keyword evidence="6" id="KW-1185">Reference proteome</keyword>
<dbReference type="InterPro" id="IPR012337">
    <property type="entry name" value="RNaseH-like_sf"/>
</dbReference>
<protein>
    <recommendedName>
        <fullName evidence="7">Nuclease HARBI1</fullName>
    </recommendedName>
</protein>
<dbReference type="EMBL" id="JANEYG010000081">
    <property type="protein sequence ID" value="KAJ8914060.1"/>
    <property type="molecule type" value="Genomic_DNA"/>
</dbReference>
<accession>A0AAV8VJ81</accession>
<dbReference type="GO" id="GO:0015074">
    <property type="term" value="P:DNA integration"/>
    <property type="evidence" value="ECO:0007669"/>
    <property type="project" value="InterPro"/>
</dbReference>
<feature type="domain" description="RNase H type-1" evidence="3">
    <location>
        <begin position="63"/>
        <end position="194"/>
    </location>
</feature>
<dbReference type="Pfam" id="PF24764">
    <property type="entry name" value="rva_4"/>
    <property type="match status" value="1"/>
</dbReference>
<reference evidence="5 6" key="1">
    <citation type="journal article" date="2023" name="Insect Mol. Biol.">
        <title>Genome sequencing provides insights into the evolution of gene families encoding plant cell wall-degrading enzymes in longhorned beetles.</title>
        <authorList>
            <person name="Shin N.R."/>
            <person name="Okamura Y."/>
            <person name="Kirsch R."/>
            <person name="Pauchet Y."/>
        </authorList>
    </citation>
    <scope>NUCLEOTIDE SEQUENCE [LARGE SCALE GENOMIC DNA]</scope>
    <source>
        <strain evidence="5">EAD_L_NR</strain>
    </source>
</reference>
<dbReference type="InterPro" id="IPR002156">
    <property type="entry name" value="RNaseH_domain"/>
</dbReference>
<dbReference type="PROSITE" id="PS50879">
    <property type="entry name" value="RNASE_H_1"/>
    <property type="match status" value="1"/>
</dbReference>
<evidence type="ECO:0008006" key="7">
    <source>
        <dbReference type="Google" id="ProtNLM"/>
    </source>
</evidence>
<feature type="domain" description="Integrase catalytic" evidence="4">
    <location>
        <begin position="324"/>
        <end position="515"/>
    </location>
</feature>
<dbReference type="GO" id="GO:0003676">
    <property type="term" value="F:nucleic acid binding"/>
    <property type="evidence" value="ECO:0007669"/>
    <property type="project" value="InterPro"/>
</dbReference>
<dbReference type="Proteomes" id="UP001159042">
    <property type="component" value="Unassembled WGS sequence"/>
</dbReference>
<dbReference type="SUPFAM" id="SSF53098">
    <property type="entry name" value="Ribonuclease H-like"/>
    <property type="match status" value="2"/>
</dbReference>
<dbReference type="InterPro" id="IPR036397">
    <property type="entry name" value="RNaseH_sf"/>
</dbReference>
<dbReference type="PANTHER" id="PTHR46791">
    <property type="entry name" value="EXPRESSED PROTEIN"/>
    <property type="match status" value="1"/>
</dbReference>
<dbReference type="PROSITE" id="PS50994">
    <property type="entry name" value="INTEGRASE"/>
    <property type="match status" value="1"/>
</dbReference>
<organism evidence="5 6">
    <name type="scientific">Exocentrus adspersus</name>
    <dbReference type="NCBI Taxonomy" id="1586481"/>
    <lineage>
        <taxon>Eukaryota</taxon>
        <taxon>Metazoa</taxon>
        <taxon>Ecdysozoa</taxon>
        <taxon>Arthropoda</taxon>
        <taxon>Hexapoda</taxon>
        <taxon>Insecta</taxon>
        <taxon>Pterygota</taxon>
        <taxon>Neoptera</taxon>
        <taxon>Endopterygota</taxon>
        <taxon>Coleoptera</taxon>
        <taxon>Polyphaga</taxon>
        <taxon>Cucujiformia</taxon>
        <taxon>Chrysomeloidea</taxon>
        <taxon>Cerambycidae</taxon>
        <taxon>Lamiinae</taxon>
        <taxon>Acanthocinini</taxon>
        <taxon>Exocentrus</taxon>
    </lineage>
</organism>
<evidence type="ECO:0000256" key="1">
    <source>
        <dbReference type="ARBA" id="ARBA00001968"/>
    </source>
</evidence>
<gene>
    <name evidence="5" type="ORF">NQ315_017581</name>
</gene>
<proteinExistence type="predicted"/>
<dbReference type="CDD" id="cd09276">
    <property type="entry name" value="Rnase_HI_RT_non_LTR"/>
    <property type="match status" value="1"/>
</dbReference>
<dbReference type="GO" id="GO:0046872">
    <property type="term" value="F:metal ion binding"/>
    <property type="evidence" value="ECO:0007669"/>
    <property type="project" value="UniProtKB-KW"/>
</dbReference>
<dbReference type="Gene3D" id="3.30.420.10">
    <property type="entry name" value="Ribonuclease H-like superfamily/Ribonuclease H"/>
    <property type="match status" value="2"/>
</dbReference>
<evidence type="ECO:0000313" key="5">
    <source>
        <dbReference type="EMBL" id="KAJ8914060.1"/>
    </source>
</evidence>
<evidence type="ECO:0000259" key="3">
    <source>
        <dbReference type="PROSITE" id="PS50879"/>
    </source>
</evidence>
<evidence type="ECO:0000259" key="4">
    <source>
        <dbReference type="PROSITE" id="PS50994"/>
    </source>
</evidence>
<dbReference type="InterPro" id="IPR027806">
    <property type="entry name" value="HARBI1_dom"/>
</dbReference>
<comment type="cofactor">
    <cofactor evidence="1">
        <name>a divalent metal cation</name>
        <dbReference type="ChEBI" id="CHEBI:60240"/>
    </cofactor>
</comment>
<dbReference type="InterPro" id="IPR001584">
    <property type="entry name" value="Integrase_cat-core"/>
</dbReference>
<evidence type="ECO:0000313" key="6">
    <source>
        <dbReference type="Proteomes" id="UP001159042"/>
    </source>
</evidence>
<dbReference type="AlphaFoldDB" id="A0AAV8VJ81"/>
<comment type="caution">
    <text evidence="5">The sequence shown here is derived from an EMBL/GenBank/DDBJ whole genome shotgun (WGS) entry which is preliminary data.</text>
</comment>